<reference evidence="1 2" key="1">
    <citation type="submission" date="2019-04" db="EMBL/GenBank/DDBJ databases">
        <title>Draft genome sequence data and analysis of a Fermenting Bacterium, Geotoga petraea strain HO-Geo1, isolated from heavy-oil petroleum reservoir in Russia.</title>
        <authorList>
            <person name="Grouzdev D.S."/>
            <person name="Semenova E.M."/>
            <person name="Sokolova D.S."/>
            <person name="Tourova T.P."/>
            <person name="Poltaraus A.B."/>
            <person name="Nazina T.N."/>
        </authorList>
    </citation>
    <scope>NUCLEOTIDE SEQUENCE [LARGE SCALE GENOMIC DNA]</scope>
    <source>
        <strain evidence="1 2">HO-Geo1</strain>
    </source>
</reference>
<dbReference type="OrthoDB" id="47503at2"/>
<evidence type="ECO:0000313" key="2">
    <source>
        <dbReference type="Proteomes" id="UP000297288"/>
    </source>
</evidence>
<dbReference type="EMBL" id="SRME01000006">
    <property type="protein sequence ID" value="TGG87018.1"/>
    <property type="molecule type" value="Genomic_DNA"/>
</dbReference>
<organism evidence="1 2">
    <name type="scientific">Geotoga petraea</name>
    <dbReference type="NCBI Taxonomy" id="28234"/>
    <lineage>
        <taxon>Bacteria</taxon>
        <taxon>Thermotogati</taxon>
        <taxon>Thermotogota</taxon>
        <taxon>Thermotogae</taxon>
        <taxon>Petrotogales</taxon>
        <taxon>Petrotogaceae</taxon>
        <taxon>Geotoga</taxon>
    </lineage>
</organism>
<dbReference type="Proteomes" id="UP000297288">
    <property type="component" value="Unassembled WGS sequence"/>
</dbReference>
<sequence>MFVEFDVDFIKQIINNIVKKSNGELLGFLMGSSVKFQVQNNKFIIKVLFLKYRVEIEKIPKKASEEFVFTHNLPLEKMDKSQLPSFVRFEKNKIYLRLPKNFITDNLIISDFKMEDDRIYIELK</sequence>
<dbReference type="AlphaFoldDB" id="A0A4Z0VT23"/>
<name>A0A4Z0VT23_9BACT</name>
<protein>
    <submittedName>
        <fullName evidence="1">Uncharacterized protein</fullName>
    </submittedName>
</protein>
<proteinExistence type="predicted"/>
<comment type="caution">
    <text evidence="1">The sequence shown here is derived from an EMBL/GenBank/DDBJ whole genome shotgun (WGS) entry which is preliminary data.</text>
</comment>
<evidence type="ECO:0000313" key="1">
    <source>
        <dbReference type="EMBL" id="TGG87018.1"/>
    </source>
</evidence>
<accession>A0A4Z0VT23</accession>
<gene>
    <name evidence="1" type="ORF">E4650_09200</name>
</gene>
<dbReference type="RefSeq" id="WP_091405752.1">
    <property type="nucleotide sequence ID" value="NZ_FMYV01000013.1"/>
</dbReference>